<dbReference type="PROSITE" id="PS00141">
    <property type="entry name" value="ASP_PROTEASE"/>
    <property type="match status" value="1"/>
</dbReference>
<organism evidence="2 3">
    <name type="scientific">Polaromonas jejuensis</name>
    <dbReference type="NCBI Taxonomy" id="457502"/>
    <lineage>
        <taxon>Bacteria</taxon>
        <taxon>Pseudomonadati</taxon>
        <taxon>Pseudomonadota</taxon>
        <taxon>Betaproteobacteria</taxon>
        <taxon>Burkholderiales</taxon>
        <taxon>Comamonadaceae</taxon>
        <taxon>Polaromonas</taxon>
    </lineage>
</organism>
<dbReference type="RefSeq" id="WP_084389468.1">
    <property type="nucleotide sequence ID" value="NZ_JBHSMX010000012.1"/>
</dbReference>
<dbReference type="Pfam" id="PF13975">
    <property type="entry name" value="gag-asp_proteas"/>
    <property type="match status" value="1"/>
</dbReference>
<dbReference type="Gene3D" id="2.40.70.10">
    <property type="entry name" value="Acid Proteases"/>
    <property type="match status" value="1"/>
</dbReference>
<dbReference type="Proteomes" id="UP001596084">
    <property type="component" value="Unassembled WGS sequence"/>
</dbReference>
<evidence type="ECO:0000313" key="2">
    <source>
        <dbReference type="EMBL" id="MFC5520993.1"/>
    </source>
</evidence>
<keyword evidence="2" id="KW-0378">Hydrolase</keyword>
<sequence>MPATPAMARALALGLGFALMLGASSVQAQSVALAGMLGSKALLVVDGGAPKSVAAGETYQGVKVISTSGDQAVIEQSGKRHTLRVGEAPVSTGGNTAAAGRGTRIVLTESGGGHFMTAGQINGRAVQFMVDTGATSVAMSTADADRAGISYQNGQPVRMSTANGITQGFRVRLNSVRVGDVEVYDVDAVVVPQAMPYMLLGNSFLSRFQMKRENNLMTLDKRY</sequence>
<protein>
    <submittedName>
        <fullName evidence="2">TIGR02281 family clan AA aspartic protease</fullName>
    </submittedName>
</protein>
<dbReference type="CDD" id="cd05483">
    <property type="entry name" value="retropepsin_like_bacteria"/>
    <property type="match status" value="1"/>
</dbReference>
<dbReference type="InterPro" id="IPR001969">
    <property type="entry name" value="Aspartic_peptidase_AS"/>
</dbReference>
<dbReference type="InterPro" id="IPR011969">
    <property type="entry name" value="Clan_AA_Asp_peptidase_C"/>
</dbReference>
<name>A0ABW0Q8E7_9BURK</name>
<dbReference type="InterPro" id="IPR021109">
    <property type="entry name" value="Peptidase_aspartic_dom_sf"/>
</dbReference>
<keyword evidence="2" id="KW-0645">Protease</keyword>
<reference evidence="3" key="1">
    <citation type="journal article" date="2019" name="Int. J. Syst. Evol. Microbiol.">
        <title>The Global Catalogue of Microorganisms (GCM) 10K type strain sequencing project: providing services to taxonomists for standard genome sequencing and annotation.</title>
        <authorList>
            <consortium name="The Broad Institute Genomics Platform"/>
            <consortium name="The Broad Institute Genome Sequencing Center for Infectious Disease"/>
            <person name="Wu L."/>
            <person name="Ma J."/>
        </authorList>
    </citation>
    <scope>NUCLEOTIDE SEQUENCE [LARGE SCALE GENOMIC DNA]</scope>
    <source>
        <strain evidence="3">CGMCC 4.7277</strain>
    </source>
</reference>
<accession>A0ABW0Q8E7</accession>
<feature type="chain" id="PRO_5046910982" evidence="1">
    <location>
        <begin position="29"/>
        <end position="223"/>
    </location>
</feature>
<comment type="caution">
    <text evidence="2">The sequence shown here is derived from an EMBL/GenBank/DDBJ whole genome shotgun (WGS) entry which is preliminary data.</text>
</comment>
<dbReference type="GO" id="GO:0008233">
    <property type="term" value="F:peptidase activity"/>
    <property type="evidence" value="ECO:0007669"/>
    <property type="project" value="UniProtKB-KW"/>
</dbReference>
<feature type="signal peptide" evidence="1">
    <location>
        <begin position="1"/>
        <end position="28"/>
    </location>
</feature>
<keyword evidence="1" id="KW-0732">Signal</keyword>
<gene>
    <name evidence="2" type="ORF">ACFPP7_08700</name>
</gene>
<dbReference type="InterPro" id="IPR034122">
    <property type="entry name" value="Retropepsin-like_bacterial"/>
</dbReference>
<evidence type="ECO:0000256" key="1">
    <source>
        <dbReference type="SAM" id="SignalP"/>
    </source>
</evidence>
<evidence type="ECO:0000313" key="3">
    <source>
        <dbReference type="Proteomes" id="UP001596084"/>
    </source>
</evidence>
<dbReference type="NCBIfam" id="TIGR02281">
    <property type="entry name" value="clan_AA_DTGA"/>
    <property type="match status" value="1"/>
</dbReference>
<keyword evidence="3" id="KW-1185">Reference proteome</keyword>
<dbReference type="SUPFAM" id="SSF50630">
    <property type="entry name" value="Acid proteases"/>
    <property type="match status" value="1"/>
</dbReference>
<dbReference type="GO" id="GO:0006508">
    <property type="term" value="P:proteolysis"/>
    <property type="evidence" value="ECO:0007669"/>
    <property type="project" value="UniProtKB-KW"/>
</dbReference>
<dbReference type="EMBL" id="JBHSMX010000012">
    <property type="protein sequence ID" value="MFC5520993.1"/>
    <property type="molecule type" value="Genomic_DNA"/>
</dbReference>
<proteinExistence type="predicted"/>